<feature type="transmembrane region" description="Helical" evidence="1">
    <location>
        <begin position="262"/>
        <end position="281"/>
    </location>
</feature>
<keyword evidence="1" id="KW-0812">Transmembrane</keyword>
<feature type="transmembrane region" description="Helical" evidence="1">
    <location>
        <begin position="178"/>
        <end position="202"/>
    </location>
</feature>
<dbReference type="OrthoDB" id="3029622at2759"/>
<evidence type="ECO:0000256" key="1">
    <source>
        <dbReference type="SAM" id="Phobius"/>
    </source>
</evidence>
<feature type="transmembrane region" description="Helical" evidence="1">
    <location>
        <begin position="146"/>
        <end position="166"/>
    </location>
</feature>
<gene>
    <name evidence="2" type="ORF">BDP27DRAFT_633783</name>
</gene>
<feature type="transmembrane region" description="Helical" evidence="1">
    <location>
        <begin position="223"/>
        <end position="250"/>
    </location>
</feature>
<reference evidence="2" key="1">
    <citation type="submission" date="2020-11" db="EMBL/GenBank/DDBJ databases">
        <authorList>
            <consortium name="DOE Joint Genome Institute"/>
            <person name="Ahrendt S."/>
            <person name="Riley R."/>
            <person name="Andreopoulos W."/>
            <person name="Labutti K."/>
            <person name="Pangilinan J."/>
            <person name="Ruiz-Duenas F.J."/>
            <person name="Barrasa J.M."/>
            <person name="Sanchez-Garcia M."/>
            <person name="Camarero S."/>
            <person name="Miyauchi S."/>
            <person name="Serrano A."/>
            <person name="Linde D."/>
            <person name="Babiker R."/>
            <person name="Drula E."/>
            <person name="Ayuso-Fernandez I."/>
            <person name="Pacheco R."/>
            <person name="Padilla G."/>
            <person name="Ferreira P."/>
            <person name="Barriuso J."/>
            <person name="Kellner H."/>
            <person name="Castanera R."/>
            <person name="Alfaro M."/>
            <person name="Ramirez L."/>
            <person name="Pisabarro A.G."/>
            <person name="Kuo A."/>
            <person name="Tritt A."/>
            <person name="Lipzen A."/>
            <person name="He G."/>
            <person name="Yan M."/>
            <person name="Ng V."/>
            <person name="Cullen D."/>
            <person name="Martin F."/>
            <person name="Rosso M.-N."/>
            <person name="Henrissat B."/>
            <person name="Hibbett D."/>
            <person name="Martinez A.T."/>
            <person name="Grigoriev I.V."/>
        </authorList>
    </citation>
    <scope>NUCLEOTIDE SEQUENCE</scope>
    <source>
        <strain evidence="2">AH 40177</strain>
    </source>
</reference>
<dbReference type="EMBL" id="JADNRY010000421">
    <property type="protein sequence ID" value="KAF9056850.1"/>
    <property type="molecule type" value="Genomic_DNA"/>
</dbReference>
<proteinExistence type="predicted"/>
<keyword evidence="3" id="KW-1185">Reference proteome</keyword>
<accession>A0A9P5TWW2</accession>
<feature type="transmembrane region" description="Helical" evidence="1">
    <location>
        <begin position="20"/>
        <end position="43"/>
    </location>
</feature>
<dbReference type="AlphaFoldDB" id="A0A9P5TWW2"/>
<keyword evidence="1" id="KW-1133">Transmembrane helix</keyword>
<dbReference type="Proteomes" id="UP000772434">
    <property type="component" value="Unassembled WGS sequence"/>
</dbReference>
<keyword evidence="1" id="KW-0472">Membrane</keyword>
<evidence type="ECO:0000313" key="2">
    <source>
        <dbReference type="EMBL" id="KAF9056850.1"/>
    </source>
</evidence>
<organism evidence="2 3">
    <name type="scientific">Rhodocollybia butyracea</name>
    <dbReference type="NCBI Taxonomy" id="206335"/>
    <lineage>
        <taxon>Eukaryota</taxon>
        <taxon>Fungi</taxon>
        <taxon>Dikarya</taxon>
        <taxon>Basidiomycota</taxon>
        <taxon>Agaricomycotina</taxon>
        <taxon>Agaricomycetes</taxon>
        <taxon>Agaricomycetidae</taxon>
        <taxon>Agaricales</taxon>
        <taxon>Marasmiineae</taxon>
        <taxon>Omphalotaceae</taxon>
        <taxon>Rhodocollybia</taxon>
    </lineage>
</organism>
<sequence>MTPEEQQLISLYAGEALRVSVPLILTFAGYGGFVLGFIIAVRSLTIRESWGRPQIILLVCLVTILVCFTWEGLYNGAVFLTSDRYTFAQTSEQGLAAQAQAALKKVKIWEFMSDWPATINNLLSDGIVVWRAWCLSQQDRYWRLTLALLMIANIGVNVADCIWGDLGMALSSPAILDWILSAISLIVNMVATILFACKAWAYHQYIAGLNSSSARNGTWAENILHLLIESGVVFCAVQSIYIVIAVLGAYNIITSLWPLDTIIAINEIAAACYPVAVIALVPRIQTNNISILHGQSRALTA</sequence>
<comment type="caution">
    <text evidence="2">The sequence shown here is derived from an EMBL/GenBank/DDBJ whole genome shotgun (WGS) entry which is preliminary data.</text>
</comment>
<protein>
    <submittedName>
        <fullName evidence="2">Uncharacterized protein</fullName>
    </submittedName>
</protein>
<evidence type="ECO:0000313" key="3">
    <source>
        <dbReference type="Proteomes" id="UP000772434"/>
    </source>
</evidence>
<feature type="transmembrane region" description="Helical" evidence="1">
    <location>
        <begin position="55"/>
        <end position="74"/>
    </location>
</feature>
<name>A0A9P5TWW2_9AGAR</name>